<proteinExistence type="predicted"/>
<organism evidence="2">
    <name type="scientific">Zea mays</name>
    <name type="common">Maize</name>
    <dbReference type="NCBI Taxonomy" id="4577"/>
    <lineage>
        <taxon>Eukaryota</taxon>
        <taxon>Viridiplantae</taxon>
        <taxon>Streptophyta</taxon>
        <taxon>Embryophyta</taxon>
        <taxon>Tracheophyta</taxon>
        <taxon>Spermatophyta</taxon>
        <taxon>Magnoliopsida</taxon>
        <taxon>Liliopsida</taxon>
        <taxon>Poales</taxon>
        <taxon>Poaceae</taxon>
        <taxon>PACMAD clade</taxon>
        <taxon>Panicoideae</taxon>
        <taxon>Andropogonodae</taxon>
        <taxon>Andropogoneae</taxon>
        <taxon>Tripsacinae</taxon>
        <taxon>Zea</taxon>
    </lineage>
</organism>
<dbReference type="InParanoid" id="A0A1D6JG44"/>
<feature type="compositionally biased region" description="Polar residues" evidence="1">
    <location>
        <begin position="9"/>
        <end position="35"/>
    </location>
</feature>
<dbReference type="ExpressionAtlas" id="A0A1D6JG44">
    <property type="expression patterns" value="baseline"/>
</dbReference>
<protein>
    <submittedName>
        <fullName evidence="2">Uncharacterized protein</fullName>
    </submittedName>
</protein>
<dbReference type="AlphaFoldDB" id="A0A1D6JG44"/>
<feature type="region of interest" description="Disordered" evidence="1">
    <location>
        <begin position="1"/>
        <end position="36"/>
    </location>
</feature>
<sequence length="191" mass="21184">MDLMRTPHPSHTTSTVVGKENTASKPSKPTSAVRWSTSSLSQASKIQSSVDSTFWAPVLLGSRASGGWRQWRRVGLQLCQNRNSLVAFFAADDPFAPAKDGDDKDDEAVRCPPKEADVDALLSWDVTGLKGLELALLLRLQHDLADRARDDDLTAAIDIWLAIAFDLQRKREFCGLRWGQAGRFTLKYEVL</sequence>
<gene>
    <name evidence="2" type="ORF">ZEAMMB73_Zm00001d026473</name>
</gene>
<reference evidence="2" key="1">
    <citation type="submission" date="2015-12" db="EMBL/GenBank/DDBJ databases">
        <title>Update maize B73 reference genome by single molecule sequencing technologies.</title>
        <authorList>
            <consortium name="Maize Genome Sequencing Project"/>
            <person name="Ware D."/>
        </authorList>
    </citation>
    <scope>NUCLEOTIDE SEQUENCE</scope>
    <source>
        <tissue evidence="2">Seedling</tissue>
    </source>
</reference>
<evidence type="ECO:0000313" key="2">
    <source>
        <dbReference type="EMBL" id="AQK46706.1"/>
    </source>
</evidence>
<accession>A0A1D6JG44</accession>
<evidence type="ECO:0000256" key="1">
    <source>
        <dbReference type="SAM" id="MobiDB-lite"/>
    </source>
</evidence>
<dbReference type="EMBL" id="CM000786">
    <property type="protein sequence ID" value="AQK46706.1"/>
    <property type="molecule type" value="Genomic_DNA"/>
</dbReference>
<name>A0A1D6JG44_MAIZE</name>